<dbReference type="SUPFAM" id="SSF56784">
    <property type="entry name" value="HAD-like"/>
    <property type="match status" value="1"/>
</dbReference>
<dbReference type="InterPro" id="IPR023214">
    <property type="entry name" value="HAD_sf"/>
</dbReference>
<protein>
    <submittedName>
        <fullName evidence="1">Uncharacterized protein</fullName>
    </submittedName>
</protein>
<dbReference type="InterPro" id="IPR036412">
    <property type="entry name" value="HAD-like_sf"/>
</dbReference>
<dbReference type="Gene3D" id="3.40.50.1000">
    <property type="entry name" value="HAD superfamily/HAD-like"/>
    <property type="match status" value="1"/>
</dbReference>
<keyword evidence="2" id="KW-1185">Reference proteome</keyword>
<evidence type="ECO:0000313" key="2">
    <source>
        <dbReference type="Proteomes" id="UP000195305"/>
    </source>
</evidence>
<reference evidence="1 2" key="1">
    <citation type="journal article" date="2018" name="BMC Genomics">
        <title>Whole genome sequencing and function prediction of 133 gut anaerobes isolated from chicken caecum in pure cultures.</title>
        <authorList>
            <person name="Medvecky M."/>
            <person name="Cejkova D."/>
            <person name="Polansky O."/>
            <person name="Karasova D."/>
            <person name="Kubasova T."/>
            <person name="Cizek A."/>
            <person name="Rychlik I."/>
        </authorList>
    </citation>
    <scope>NUCLEOTIDE SEQUENCE [LARGE SCALE GENOMIC DNA]</scope>
    <source>
        <strain evidence="1 2">An13</strain>
    </source>
</reference>
<accession>A0A1Y4T003</accession>
<proteinExistence type="predicted"/>
<sequence>MTKKKISKKILETMKRLKNNGIKLCVATGR</sequence>
<comment type="caution">
    <text evidence="1">The sequence shown here is derived from an EMBL/GenBank/DDBJ whole genome shotgun (WGS) entry which is preliminary data.</text>
</comment>
<evidence type="ECO:0000313" key="1">
    <source>
        <dbReference type="EMBL" id="OUQ35529.1"/>
    </source>
</evidence>
<organism evidence="1 2">
    <name type="scientific">Massilimicrobiota timonensis</name>
    <dbReference type="NCBI Taxonomy" id="1776392"/>
    <lineage>
        <taxon>Bacteria</taxon>
        <taxon>Bacillati</taxon>
        <taxon>Bacillota</taxon>
        <taxon>Erysipelotrichia</taxon>
        <taxon>Erysipelotrichales</taxon>
        <taxon>Erysipelotrichaceae</taxon>
        <taxon>Massilimicrobiota</taxon>
    </lineage>
</organism>
<dbReference type="EMBL" id="NFLJ01000007">
    <property type="protein sequence ID" value="OUQ35529.1"/>
    <property type="molecule type" value="Genomic_DNA"/>
</dbReference>
<gene>
    <name evidence="1" type="ORF">B5E75_03205</name>
</gene>
<dbReference type="Proteomes" id="UP000195305">
    <property type="component" value="Unassembled WGS sequence"/>
</dbReference>
<dbReference type="AlphaFoldDB" id="A0A1Y4T003"/>
<dbReference type="Pfam" id="PF08282">
    <property type="entry name" value="Hydrolase_3"/>
    <property type="match status" value="1"/>
</dbReference>
<name>A0A1Y4T003_9FIRM</name>